<dbReference type="Gramene" id="OE9A045165T1">
    <property type="protein sequence ID" value="OE9A045165C1"/>
    <property type="gene ID" value="OE9A045165"/>
</dbReference>
<dbReference type="SMART" id="SM00743">
    <property type="entry name" value="Agenet"/>
    <property type="match status" value="2"/>
</dbReference>
<dbReference type="Pfam" id="PF01426">
    <property type="entry name" value="BAH"/>
    <property type="match status" value="1"/>
</dbReference>
<protein>
    <submittedName>
        <fullName evidence="2">Duf724 domain-containing 3</fullName>
    </submittedName>
</protein>
<dbReference type="CDD" id="cd20405">
    <property type="entry name" value="Tudor_Agenet_AtDUF_rpt1_3"/>
    <property type="match status" value="1"/>
</dbReference>
<organism evidence="2 3">
    <name type="scientific">Olea europaea subsp. europaea</name>
    <dbReference type="NCBI Taxonomy" id="158383"/>
    <lineage>
        <taxon>Eukaryota</taxon>
        <taxon>Viridiplantae</taxon>
        <taxon>Streptophyta</taxon>
        <taxon>Embryophyta</taxon>
        <taxon>Tracheophyta</taxon>
        <taxon>Spermatophyta</taxon>
        <taxon>Magnoliopsida</taxon>
        <taxon>eudicotyledons</taxon>
        <taxon>Gunneridae</taxon>
        <taxon>Pentapetalae</taxon>
        <taxon>asterids</taxon>
        <taxon>lamiids</taxon>
        <taxon>Lamiales</taxon>
        <taxon>Oleaceae</taxon>
        <taxon>Oleeae</taxon>
        <taxon>Olea</taxon>
    </lineage>
</organism>
<dbReference type="Gene3D" id="2.30.30.490">
    <property type="match status" value="1"/>
</dbReference>
<dbReference type="InterPro" id="IPR008395">
    <property type="entry name" value="Agenet-like_dom"/>
</dbReference>
<dbReference type="Pfam" id="PF05641">
    <property type="entry name" value="Agenet"/>
    <property type="match status" value="1"/>
</dbReference>
<dbReference type="InterPro" id="IPR043151">
    <property type="entry name" value="BAH_sf"/>
</dbReference>
<evidence type="ECO:0000259" key="1">
    <source>
        <dbReference type="PROSITE" id="PS51038"/>
    </source>
</evidence>
<dbReference type="PANTHER" id="PTHR31917">
    <property type="entry name" value="AGENET DOMAIN-CONTAINING PROTEIN-RELATED"/>
    <property type="match status" value="1"/>
</dbReference>
<accession>A0A8S0QBA6</accession>
<sequence>MENLTALYTGWEEVIVSNEKGRRQVHYYLKRSSGGADLVVVGKEKSPRHMSYYYAVKDNKSLLSTLKFSSLLKLRSRREVIDWLNTIVPDAHPRPSCKQFDGFMQSKDSHKLDSDIIEDVQMWKPGYKAEFLWLGSPWSCQKRRSHYESFCRNGVKVSVHDFVYVLAEEGKRLVAYVDDMYEDSRGNKIVVVRWFHKIDEVGFVLPRNYNDREIFFSLCSQDLSIECIDGLATILSPEHYEKFFNVATDMQLDPFVCCRLFDNDGVKAFDITRVEGYWKQKVLRNISPASLETSDDDTMVEETFSDAVGSRPKKRLRWSKESETNLYFADKRESTDAGIQDRSGYLYRFECGTGIRLKGGRSSVSLSGKDAVLPMCIQSLTIGSQVEVLSQDSGIRGCWFRALIIKSYGDKVKVKYQDIEDADDDAKNLEEWVLASRLAVPDEFGIRICGRTIIRPMPLSHRGKLFDVVNVGSIVDAWWHDGWWEGIVVKKEFEDKLHVYFPGEKKEQIFGSGDLRHSQEWYENGWKCLKERPEVVSVLLSQKTKQSMEKSSDNNLVAAYKNRESLGIICNNALPIKIVVGCDETASGIDGKKPMESKVVRDLNKYLVGHLRWKLKRRRSRSPVHKIHYGLSSDSGTQAFDRFLSNSSLQVDTDNCKYAGDALHTSSVASSFPNLVMSR</sequence>
<dbReference type="OrthoDB" id="1883212at2759"/>
<dbReference type="InterPro" id="IPR001025">
    <property type="entry name" value="BAH_dom"/>
</dbReference>
<name>A0A8S0QBA6_OLEEU</name>
<evidence type="ECO:0000313" key="2">
    <source>
        <dbReference type="EMBL" id="CAA2964618.1"/>
    </source>
</evidence>
<feature type="domain" description="BAH" evidence="1">
    <location>
        <begin position="155"/>
        <end position="272"/>
    </location>
</feature>
<dbReference type="EMBL" id="CACTIH010001826">
    <property type="protein sequence ID" value="CAA2964618.1"/>
    <property type="molecule type" value="Genomic_DNA"/>
</dbReference>
<reference evidence="2 3" key="1">
    <citation type="submission" date="2019-12" db="EMBL/GenBank/DDBJ databases">
        <authorList>
            <person name="Alioto T."/>
            <person name="Alioto T."/>
            <person name="Gomez Garrido J."/>
        </authorList>
    </citation>
    <scope>NUCLEOTIDE SEQUENCE [LARGE SCALE GENOMIC DNA]</scope>
</reference>
<dbReference type="AlphaFoldDB" id="A0A8S0QBA6"/>
<dbReference type="Proteomes" id="UP000594638">
    <property type="component" value="Unassembled WGS sequence"/>
</dbReference>
<dbReference type="PROSITE" id="PS51038">
    <property type="entry name" value="BAH"/>
    <property type="match status" value="1"/>
</dbReference>
<dbReference type="GO" id="GO:0003682">
    <property type="term" value="F:chromatin binding"/>
    <property type="evidence" value="ECO:0007669"/>
    <property type="project" value="InterPro"/>
</dbReference>
<comment type="caution">
    <text evidence="2">The sequence shown here is derived from an EMBL/GenBank/DDBJ whole genome shotgun (WGS) entry which is preliminary data.</text>
</comment>
<gene>
    <name evidence="2" type="ORF">OLEA9_A045165</name>
</gene>
<dbReference type="PANTHER" id="PTHR31917:SF58">
    <property type="entry name" value="AGENET AND BROMO-ADJACENT HOMOLOGY (BAH) DOMAIN-CONTAINING PROTEIN"/>
    <property type="match status" value="1"/>
</dbReference>
<keyword evidence="3" id="KW-1185">Reference proteome</keyword>
<dbReference type="InterPro" id="IPR014002">
    <property type="entry name" value="Agenet_dom_plant"/>
</dbReference>
<proteinExistence type="predicted"/>
<evidence type="ECO:0000313" key="3">
    <source>
        <dbReference type="Proteomes" id="UP000594638"/>
    </source>
</evidence>